<dbReference type="PROSITE" id="PS51710">
    <property type="entry name" value="G_OBG"/>
    <property type="match status" value="1"/>
</dbReference>
<dbReference type="Pfam" id="PF01926">
    <property type="entry name" value="MMR_HSR1"/>
    <property type="match status" value="1"/>
</dbReference>
<dbReference type="PANTHER" id="PTHR11702">
    <property type="entry name" value="DEVELOPMENTALLY REGULATED GTP-BINDING PROTEIN-RELATED"/>
    <property type="match status" value="1"/>
</dbReference>
<keyword evidence="8 9" id="KW-0342">GTP-binding</keyword>
<dbReference type="EC" id="3.6.5.-" evidence="9"/>
<feature type="binding site" evidence="9">
    <location>
        <position position="192"/>
    </location>
    <ligand>
        <name>Mg(2+)</name>
        <dbReference type="ChEBI" id="CHEBI:18420"/>
    </ligand>
</feature>
<dbReference type="NCBIfam" id="NF008954">
    <property type="entry name" value="PRK12296.1"/>
    <property type="match status" value="1"/>
</dbReference>
<organism evidence="14">
    <name type="scientific">Caldilineaceae bacterium SB0662_bin_9</name>
    <dbReference type="NCBI Taxonomy" id="2605258"/>
    <lineage>
        <taxon>Bacteria</taxon>
        <taxon>Bacillati</taxon>
        <taxon>Chloroflexota</taxon>
        <taxon>Caldilineae</taxon>
        <taxon>Caldilineales</taxon>
        <taxon>Caldilineaceae</taxon>
    </lineage>
</organism>
<dbReference type="GO" id="GO:0005525">
    <property type="term" value="F:GTP binding"/>
    <property type="evidence" value="ECO:0007669"/>
    <property type="project" value="UniProtKB-UniRule"/>
</dbReference>
<feature type="binding site" evidence="9">
    <location>
        <begin position="211"/>
        <end position="214"/>
    </location>
    <ligand>
        <name>GTP</name>
        <dbReference type="ChEBI" id="CHEBI:37565"/>
    </ligand>
</feature>
<dbReference type="InterPro" id="IPR045086">
    <property type="entry name" value="OBG_GTPase"/>
</dbReference>
<dbReference type="PROSITE" id="PS00905">
    <property type="entry name" value="GTP1_OBG"/>
    <property type="match status" value="1"/>
</dbReference>
<dbReference type="InterPro" id="IPR015349">
    <property type="entry name" value="OCT_dom"/>
</dbReference>
<evidence type="ECO:0000256" key="6">
    <source>
        <dbReference type="ARBA" id="ARBA00022801"/>
    </source>
</evidence>
<comment type="caution">
    <text evidence="14">The sequence shown here is derived from an EMBL/GenBank/DDBJ whole genome shotgun (WGS) entry which is preliminary data.</text>
</comment>
<dbReference type="SUPFAM" id="SSF52540">
    <property type="entry name" value="P-loop containing nucleoside triphosphate hydrolases"/>
    <property type="match status" value="1"/>
</dbReference>
<evidence type="ECO:0000259" key="13">
    <source>
        <dbReference type="PROSITE" id="PS51883"/>
    </source>
</evidence>
<dbReference type="Pfam" id="PF09269">
    <property type="entry name" value="DUF1967"/>
    <property type="match status" value="1"/>
</dbReference>
<evidence type="ECO:0000256" key="9">
    <source>
        <dbReference type="HAMAP-Rule" id="MF_01454"/>
    </source>
</evidence>
<comment type="similarity">
    <text evidence="2 9">Belongs to the TRAFAC class OBG-HflX-like GTPase superfamily. OBG GTPase family.</text>
</comment>
<dbReference type="InterPro" id="IPR036726">
    <property type="entry name" value="GTP1_OBG_dom_sf"/>
</dbReference>
<feature type="domain" description="OCT" evidence="12">
    <location>
        <begin position="343"/>
        <end position="421"/>
    </location>
</feature>
<evidence type="ECO:0000256" key="10">
    <source>
        <dbReference type="SAM" id="MobiDB-lite"/>
    </source>
</evidence>
<dbReference type="EMBL" id="VXPY01000122">
    <property type="protein sequence ID" value="MYD91986.1"/>
    <property type="molecule type" value="Genomic_DNA"/>
</dbReference>
<dbReference type="InterPro" id="IPR036346">
    <property type="entry name" value="GTP-bd_prot_GTP1/OBG_C_sf"/>
</dbReference>
<evidence type="ECO:0000259" key="11">
    <source>
        <dbReference type="PROSITE" id="PS51710"/>
    </source>
</evidence>
<dbReference type="Gene3D" id="3.30.300.350">
    <property type="entry name" value="GTP-binding protein OBG, C-terminal domain"/>
    <property type="match status" value="1"/>
</dbReference>
<keyword evidence="6 9" id="KW-0378">Hydrolase</keyword>
<feature type="binding site" evidence="9">
    <location>
        <begin position="278"/>
        <end position="281"/>
    </location>
    <ligand>
        <name>GTP</name>
        <dbReference type="ChEBI" id="CHEBI:37565"/>
    </ligand>
</feature>
<proteinExistence type="inferred from homology"/>
<name>A0A6B1DY43_9CHLR</name>
<evidence type="ECO:0000256" key="3">
    <source>
        <dbReference type="ARBA" id="ARBA00022490"/>
    </source>
</evidence>
<dbReference type="AlphaFoldDB" id="A0A6B1DY43"/>
<keyword evidence="7 9" id="KW-0460">Magnesium</keyword>
<dbReference type="FunFam" id="2.70.210.12:FF:000001">
    <property type="entry name" value="GTPase Obg"/>
    <property type="match status" value="1"/>
</dbReference>
<dbReference type="PRINTS" id="PR00326">
    <property type="entry name" value="GTP1OBG"/>
</dbReference>
<evidence type="ECO:0000256" key="8">
    <source>
        <dbReference type="ARBA" id="ARBA00023134"/>
    </source>
</evidence>
<accession>A0A6B1DY43</accession>
<dbReference type="InterPro" id="IPR006073">
    <property type="entry name" value="GTP-bd"/>
</dbReference>
<dbReference type="GO" id="GO:0042254">
    <property type="term" value="P:ribosome biogenesis"/>
    <property type="evidence" value="ECO:0007669"/>
    <property type="project" value="UniProtKB-UniRule"/>
</dbReference>
<keyword evidence="5 9" id="KW-0547">Nucleotide-binding</keyword>
<dbReference type="SUPFAM" id="SSF102741">
    <property type="entry name" value="Obg GTP-binding protein C-terminal domain"/>
    <property type="match status" value="1"/>
</dbReference>
<comment type="function">
    <text evidence="9">An essential GTPase which binds GTP, GDP and possibly (p)ppGpp with moderate affinity, with high nucleotide exchange rates and a fairly low GTP hydrolysis rate. Plays a role in control of the cell cycle, stress response, ribosome biogenesis and in those bacteria that undergo differentiation, in morphogenesis control.</text>
</comment>
<comment type="cofactor">
    <cofactor evidence="1 9">
        <name>Mg(2+)</name>
        <dbReference type="ChEBI" id="CHEBI:18420"/>
    </cofactor>
</comment>
<dbReference type="InterPro" id="IPR027417">
    <property type="entry name" value="P-loop_NTPase"/>
</dbReference>
<dbReference type="PANTHER" id="PTHR11702:SF44">
    <property type="entry name" value="GTP-BINDING PROTEIN OBGC, CHLOROPLASTIC"/>
    <property type="match status" value="1"/>
</dbReference>
<keyword evidence="4 9" id="KW-0479">Metal-binding</keyword>
<sequence>MFFDRARIWVQGGQGGDGIVAFLRQKHAPRGGPSGGNGGRGGHVVAVADASMNTLHGLRRKVHYRAGKGGRGGNTVKQGAYGADLEVRVPTGTLVRDAEDGNLMADLTDEGQRALLVRGGRGGRGNASFRSARHQAPRLAEKGEPGQERWLDLELKLVAEVGIIGVPNAGKSTLISRISAARPEIADYPFTTLVPNLGVVELAHRQRVFVDIPGLVEGAHQGTGLGIEFLRHVERTRLLVHLLDGSSDDPGGEMAMIESELASYSKELAAKPRVVVLNKRDLPQARAAEAELKPAMETRGLPFWSISAVTGENVQDLLWALDRQLEAIPVVEASTQPDLPEIAVSENDRAFTVMRLGPNHWQVVGAGLERITRMTNWDLPESALRFQNILDTWGISETLRAQGIEEGDTVRIAESELVWGFDNAF</sequence>
<dbReference type="Gene3D" id="3.40.50.300">
    <property type="entry name" value="P-loop containing nucleotide triphosphate hydrolases"/>
    <property type="match status" value="1"/>
</dbReference>
<keyword evidence="3 9" id="KW-0963">Cytoplasm</keyword>
<dbReference type="HAMAP" id="MF_01454">
    <property type="entry name" value="GTPase_Obg"/>
    <property type="match status" value="1"/>
</dbReference>
<protein>
    <recommendedName>
        <fullName evidence="9">GTPase Obg</fullName>
        <ecNumber evidence="9">3.6.5.-</ecNumber>
    </recommendedName>
    <alternativeName>
        <fullName evidence="9">GTP-binding protein Obg</fullName>
    </alternativeName>
</protein>
<evidence type="ECO:0000259" key="12">
    <source>
        <dbReference type="PROSITE" id="PS51881"/>
    </source>
</evidence>
<evidence type="ECO:0000313" key="14">
    <source>
        <dbReference type="EMBL" id="MYD91986.1"/>
    </source>
</evidence>
<evidence type="ECO:0000256" key="5">
    <source>
        <dbReference type="ARBA" id="ARBA00022741"/>
    </source>
</evidence>
<feature type="region of interest" description="Disordered" evidence="10">
    <location>
        <begin position="118"/>
        <end position="143"/>
    </location>
</feature>
<dbReference type="CDD" id="cd01898">
    <property type="entry name" value="Obg"/>
    <property type="match status" value="1"/>
</dbReference>
<dbReference type="SUPFAM" id="SSF82051">
    <property type="entry name" value="Obg GTP-binding protein N-terminal domain"/>
    <property type="match status" value="1"/>
</dbReference>
<feature type="binding site" evidence="9">
    <location>
        <begin position="165"/>
        <end position="172"/>
    </location>
    <ligand>
        <name>GTP</name>
        <dbReference type="ChEBI" id="CHEBI:37565"/>
    </ligand>
</feature>
<dbReference type="GO" id="GO:0003924">
    <property type="term" value="F:GTPase activity"/>
    <property type="evidence" value="ECO:0007669"/>
    <property type="project" value="UniProtKB-UniRule"/>
</dbReference>
<comment type="subcellular location">
    <subcellularLocation>
        <location evidence="9">Cytoplasm</location>
    </subcellularLocation>
</comment>
<dbReference type="InterPro" id="IPR014100">
    <property type="entry name" value="GTP-bd_Obg/CgtA"/>
</dbReference>
<gene>
    <name evidence="14" type="primary">obgE</name>
    <name evidence="9" type="synonym">obg</name>
    <name evidence="14" type="ORF">F4Y08_16930</name>
</gene>
<dbReference type="NCBIfam" id="NF008956">
    <property type="entry name" value="PRK12299.1"/>
    <property type="match status" value="1"/>
</dbReference>
<feature type="binding site" evidence="9">
    <location>
        <position position="172"/>
    </location>
    <ligand>
        <name>Mg(2+)</name>
        <dbReference type="ChEBI" id="CHEBI:18420"/>
    </ligand>
</feature>
<feature type="binding site" evidence="9">
    <location>
        <begin position="307"/>
        <end position="309"/>
    </location>
    <ligand>
        <name>GTP</name>
        <dbReference type="ChEBI" id="CHEBI:37565"/>
    </ligand>
</feature>
<dbReference type="GO" id="GO:0000287">
    <property type="term" value="F:magnesium ion binding"/>
    <property type="evidence" value="ECO:0007669"/>
    <property type="project" value="InterPro"/>
</dbReference>
<dbReference type="NCBIfam" id="TIGR03595">
    <property type="entry name" value="Obg_CgtA_exten"/>
    <property type="match status" value="1"/>
</dbReference>
<dbReference type="PROSITE" id="PS51881">
    <property type="entry name" value="OCT"/>
    <property type="match status" value="1"/>
</dbReference>
<dbReference type="NCBIfam" id="NF008955">
    <property type="entry name" value="PRK12297.1"/>
    <property type="match status" value="1"/>
</dbReference>
<dbReference type="PROSITE" id="PS51883">
    <property type="entry name" value="OBG"/>
    <property type="match status" value="1"/>
</dbReference>
<dbReference type="InterPro" id="IPR006074">
    <property type="entry name" value="GTP1-OBG_CS"/>
</dbReference>
<dbReference type="Pfam" id="PF01018">
    <property type="entry name" value="GTP1_OBG"/>
    <property type="match status" value="1"/>
</dbReference>
<evidence type="ECO:0000256" key="2">
    <source>
        <dbReference type="ARBA" id="ARBA00007699"/>
    </source>
</evidence>
<feature type="domain" description="Obg" evidence="13">
    <location>
        <begin position="1"/>
        <end position="158"/>
    </location>
</feature>
<dbReference type="GO" id="GO:0005737">
    <property type="term" value="C:cytoplasm"/>
    <property type="evidence" value="ECO:0007669"/>
    <property type="project" value="UniProtKB-SubCell"/>
</dbReference>
<dbReference type="Gene3D" id="2.70.210.12">
    <property type="entry name" value="GTP1/OBG domain"/>
    <property type="match status" value="1"/>
</dbReference>
<dbReference type="NCBIfam" id="TIGR02729">
    <property type="entry name" value="Obg_CgtA"/>
    <property type="match status" value="1"/>
</dbReference>
<evidence type="ECO:0000256" key="1">
    <source>
        <dbReference type="ARBA" id="ARBA00001946"/>
    </source>
</evidence>
<evidence type="ECO:0000256" key="7">
    <source>
        <dbReference type="ARBA" id="ARBA00022842"/>
    </source>
</evidence>
<dbReference type="InterPro" id="IPR006169">
    <property type="entry name" value="GTP1_OBG_dom"/>
</dbReference>
<reference evidence="14" key="1">
    <citation type="submission" date="2019-09" db="EMBL/GenBank/DDBJ databases">
        <title>Characterisation of the sponge microbiome using genome-centric metagenomics.</title>
        <authorList>
            <person name="Engelberts J.P."/>
            <person name="Robbins S.J."/>
            <person name="De Goeij J.M."/>
            <person name="Aranda M."/>
            <person name="Bell S.C."/>
            <person name="Webster N.S."/>
        </authorList>
    </citation>
    <scope>NUCLEOTIDE SEQUENCE</scope>
    <source>
        <strain evidence="14">SB0662_bin_9</strain>
    </source>
</reference>
<dbReference type="InterPro" id="IPR031167">
    <property type="entry name" value="G_OBG"/>
</dbReference>
<evidence type="ECO:0000256" key="4">
    <source>
        <dbReference type="ARBA" id="ARBA00022723"/>
    </source>
</evidence>
<feature type="binding site" evidence="9">
    <location>
        <begin position="190"/>
        <end position="194"/>
    </location>
    <ligand>
        <name>GTP</name>
        <dbReference type="ChEBI" id="CHEBI:37565"/>
    </ligand>
</feature>
<comment type="subunit">
    <text evidence="9">Monomer.</text>
</comment>
<feature type="domain" description="OBG-type G" evidence="11">
    <location>
        <begin position="159"/>
        <end position="326"/>
    </location>
</feature>